<accession>A0A0S4J7W4</accession>
<dbReference type="PROSITE" id="PS50088">
    <property type="entry name" value="ANK_REPEAT"/>
    <property type="match status" value="3"/>
</dbReference>
<dbReference type="EMBL" id="CYKH01001061">
    <property type="protein sequence ID" value="CUG81381.1"/>
    <property type="molecule type" value="Genomic_DNA"/>
</dbReference>
<name>A0A0S4J7W4_BODSA</name>
<dbReference type="OrthoDB" id="4772757at2759"/>
<dbReference type="PROSITE" id="PS50011">
    <property type="entry name" value="PROTEIN_KINASE_DOM"/>
    <property type="match status" value="1"/>
</dbReference>
<dbReference type="Proteomes" id="UP000051952">
    <property type="component" value="Unassembled WGS sequence"/>
</dbReference>
<dbReference type="AlphaFoldDB" id="A0A0S4J7W4"/>
<dbReference type="InterPro" id="IPR036770">
    <property type="entry name" value="Ankyrin_rpt-contain_sf"/>
</dbReference>
<dbReference type="GO" id="GO:0005524">
    <property type="term" value="F:ATP binding"/>
    <property type="evidence" value="ECO:0007669"/>
    <property type="project" value="InterPro"/>
</dbReference>
<feature type="repeat" description="ANK" evidence="3">
    <location>
        <begin position="667"/>
        <end position="699"/>
    </location>
</feature>
<evidence type="ECO:0000313" key="6">
    <source>
        <dbReference type="Proteomes" id="UP000051952"/>
    </source>
</evidence>
<dbReference type="Gene3D" id="1.25.40.20">
    <property type="entry name" value="Ankyrin repeat-containing domain"/>
    <property type="match status" value="4"/>
</dbReference>
<keyword evidence="1" id="KW-0677">Repeat</keyword>
<dbReference type="Pfam" id="PF12796">
    <property type="entry name" value="Ank_2"/>
    <property type="match status" value="2"/>
</dbReference>
<evidence type="ECO:0000256" key="1">
    <source>
        <dbReference type="ARBA" id="ARBA00022737"/>
    </source>
</evidence>
<dbReference type="SUPFAM" id="SSF48403">
    <property type="entry name" value="Ankyrin repeat"/>
    <property type="match status" value="1"/>
</dbReference>
<feature type="domain" description="Protein kinase" evidence="4">
    <location>
        <begin position="1"/>
        <end position="88"/>
    </location>
</feature>
<organism evidence="5 6">
    <name type="scientific">Bodo saltans</name>
    <name type="common">Flagellated protozoan</name>
    <dbReference type="NCBI Taxonomy" id="75058"/>
    <lineage>
        <taxon>Eukaryota</taxon>
        <taxon>Discoba</taxon>
        <taxon>Euglenozoa</taxon>
        <taxon>Kinetoplastea</taxon>
        <taxon>Metakinetoplastina</taxon>
        <taxon>Eubodonida</taxon>
        <taxon>Bodonidae</taxon>
        <taxon>Bodo</taxon>
    </lineage>
</organism>
<dbReference type="Gene3D" id="1.10.510.10">
    <property type="entry name" value="Transferase(Phosphotransferase) domain 1"/>
    <property type="match status" value="1"/>
</dbReference>
<dbReference type="InterPro" id="IPR011009">
    <property type="entry name" value="Kinase-like_dom_sf"/>
</dbReference>
<keyword evidence="2 3" id="KW-0040">ANK repeat</keyword>
<keyword evidence="6" id="KW-1185">Reference proteome</keyword>
<evidence type="ECO:0000256" key="2">
    <source>
        <dbReference type="ARBA" id="ARBA00023043"/>
    </source>
</evidence>
<dbReference type="InterPro" id="IPR002110">
    <property type="entry name" value="Ankyrin_rpt"/>
</dbReference>
<sequence>SPASDLYSFGSMMCELFTGTPPWGLMVSSAIIACVTNGEFADGSRNVWPPIVPLIVRNLVRKLLSYSPDDRGTLDEAIEVLCAARNQINELSQGENEGEALPLWIKCGNSDILDPRLLDSIGSSVSFADAVQRLAKLSIPDERPEIARRRATTWQHTVDCAAKRHTRDSHVCNENCALESYTTESDICYVVNAVLSQSVSTIDNLKHIGPYVMHLKNATRKAGRAYNMKCGFRILFADEGTLLHSSFNKPECSFAPGSELHFFQFCSFSKSLDGIKRFKDLKDVQDLRPKIMFVCNKLTGYDIESQSAQGDQEREVLVLPPSFFTVFRTYRESPLMLIVEINQMDEVPKTYSTQLLVSGKGSDSLDQLTLPPLVVDLLTRSACEIDRSRSKVEILSVLKVLAAKLGDINALTSLLDLDAAVDFQDFNGWSPLCAAANGHQIEMMKVILDRKAVCSFVGSPTGTAFHVAIKEGYKDVLEVLLQRSAGAIYVESASKKTLHHFAVEHNRSTMLHALINRMPLGAGRTSECSHLLHVAAENGATDCCTTLLLLGAQVDFVFDGFQPIHRAAQGGCLAIVKQLLASKSELINELSKNGSTPLLAATSRGHAHVVKYLVKLGANVSIANKNGLTPLMVASAKGLELVVTELLATTEQHNEIHFVNQRVNEPNGSAAIHFAAHHGHAGVILQLRNAGADVNLVFRDATTTWNPLSLAAYFGHDGAVHALCKTISGRPPAMGGNGPNEDEHPMNVAARRAHTNVVEALFNFHFPVCGVAASGVPSSGSPRPPLICAAEKASYKASDEFRARLLKTMSTLLRLGASINEQDSTGRTALHWAVSMQNPQVVELLCKCSADRNIPDNSGTGQDF</sequence>
<dbReference type="InterPro" id="IPR000719">
    <property type="entry name" value="Prot_kinase_dom"/>
</dbReference>
<gene>
    <name evidence="5" type="ORF">BSAL_86670</name>
</gene>
<protein>
    <submittedName>
        <fullName evidence="5">Ankyrin repeat protein, putative</fullName>
    </submittedName>
</protein>
<dbReference type="PANTHER" id="PTHR24198:SF165">
    <property type="entry name" value="ANKYRIN REPEAT-CONTAINING PROTEIN-RELATED"/>
    <property type="match status" value="1"/>
</dbReference>
<feature type="repeat" description="ANK" evidence="3">
    <location>
        <begin position="825"/>
        <end position="857"/>
    </location>
</feature>
<dbReference type="Gene3D" id="3.90.176.10">
    <property type="entry name" value="Toxin ADP-ribosyltransferase, Chain A, domain 1"/>
    <property type="match status" value="1"/>
</dbReference>
<dbReference type="GO" id="GO:0004672">
    <property type="term" value="F:protein kinase activity"/>
    <property type="evidence" value="ECO:0007669"/>
    <property type="project" value="InterPro"/>
</dbReference>
<evidence type="ECO:0000256" key="3">
    <source>
        <dbReference type="PROSITE-ProRule" id="PRU00023"/>
    </source>
</evidence>
<evidence type="ECO:0000313" key="5">
    <source>
        <dbReference type="EMBL" id="CUG81381.1"/>
    </source>
</evidence>
<dbReference type="SUPFAM" id="SSF56112">
    <property type="entry name" value="Protein kinase-like (PK-like)"/>
    <property type="match status" value="1"/>
</dbReference>
<feature type="non-terminal residue" evidence="5">
    <location>
        <position position="1"/>
    </location>
</feature>
<dbReference type="PROSITE" id="PS50297">
    <property type="entry name" value="ANK_REP_REGION"/>
    <property type="match status" value="3"/>
</dbReference>
<dbReference type="VEuPathDB" id="TriTrypDB:BSAL_86670"/>
<reference evidence="6" key="1">
    <citation type="submission" date="2015-09" db="EMBL/GenBank/DDBJ databases">
        <authorList>
            <consortium name="Pathogen Informatics"/>
        </authorList>
    </citation>
    <scope>NUCLEOTIDE SEQUENCE [LARGE SCALE GENOMIC DNA]</scope>
    <source>
        <strain evidence="6">Lake Konstanz</strain>
    </source>
</reference>
<dbReference type="SMART" id="SM00248">
    <property type="entry name" value="ANK"/>
    <property type="match status" value="12"/>
</dbReference>
<feature type="repeat" description="ANK" evidence="3">
    <location>
        <begin position="593"/>
        <end position="625"/>
    </location>
</feature>
<dbReference type="PANTHER" id="PTHR24198">
    <property type="entry name" value="ANKYRIN REPEAT AND PROTEIN KINASE DOMAIN-CONTAINING PROTEIN"/>
    <property type="match status" value="1"/>
</dbReference>
<evidence type="ECO:0000259" key="4">
    <source>
        <dbReference type="PROSITE" id="PS50011"/>
    </source>
</evidence>
<proteinExistence type="predicted"/>
<dbReference type="Pfam" id="PF00023">
    <property type="entry name" value="Ank"/>
    <property type="match status" value="2"/>
</dbReference>